<evidence type="ECO:0000256" key="1">
    <source>
        <dbReference type="SAM" id="SignalP"/>
    </source>
</evidence>
<organism evidence="2 3">
    <name type="scientific">Sphingomonas palmae</name>
    <dbReference type="NCBI Taxonomy" id="1855283"/>
    <lineage>
        <taxon>Bacteria</taxon>
        <taxon>Pseudomonadati</taxon>
        <taxon>Pseudomonadota</taxon>
        <taxon>Alphaproteobacteria</taxon>
        <taxon>Sphingomonadales</taxon>
        <taxon>Sphingomonadaceae</taxon>
        <taxon>Sphingomonas</taxon>
    </lineage>
</organism>
<keyword evidence="3" id="KW-1185">Reference proteome</keyword>
<sequence length="308" mass="32808">MSAVKAGLLALLSTLSAAAATAQVNPAHGAGQVPQCQLHINVPAGSWIVDGFDPFAGTDPGASFDVLFVNTGDRECRFFPLFQLDQAPFGIQAESGPRVPYTLYDDLSNYDATPLGGRTLRRAVAQPVIIAPHGQQAGRYTFHTQASSLPGDGFFTQRLILEAEDVNGTPIIDRQILLGVRVLPSAVMTLAGAFTRVNGQADVDLGTLQTGIAPVPLQLQVRSTRAYQLSAESLNGGRLRLGTTGWYVPYDLIVNGQQKPASGGRVYESARTTGNHQEVLPLGFRIGSVEQHRAGIYSDLLTLTVAVQ</sequence>
<feature type="chain" id="PRO_5011794615" description="Spore coat protein U (SCPU) domain-containing protein" evidence="1">
    <location>
        <begin position="23"/>
        <end position="308"/>
    </location>
</feature>
<evidence type="ECO:0000313" key="3">
    <source>
        <dbReference type="Proteomes" id="UP000199214"/>
    </source>
</evidence>
<dbReference type="OrthoDB" id="7619271at2"/>
<gene>
    <name evidence="2" type="ORF">SAMN05216382_1145</name>
</gene>
<protein>
    <recommendedName>
        <fullName evidence="4">Spore coat protein U (SCPU) domain-containing protein</fullName>
    </recommendedName>
</protein>
<evidence type="ECO:0008006" key="4">
    <source>
        <dbReference type="Google" id="ProtNLM"/>
    </source>
</evidence>
<dbReference type="EMBL" id="FNZZ01000002">
    <property type="protein sequence ID" value="SEK93713.1"/>
    <property type="molecule type" value="Genomic_DNA"/>
</dbReference>
<name>A0A1H7L3S5_9SPHN</name>
<feature type="signal peptide" evidence="1">
    <location>
        <begin position="1"/>
        <end position="22"/>
    </location>
</feature>
<keyword evidence="1" id="KW-0732">Signal</keyword>
<dbReference type="STRING" id="1855283.SAMN05216382_1145"/>
<dbReference type="Proteomes" id="UP000199214">
    <property type="component" value="Unassembled WGS sequence"/>
</dbReference>
<reference evidence="3" key="1">
    <citation type="submission" date="2016-10" db="EMBL/GenBank/DDBJ databases">
        <authorList>
            <person name="Varghese N."/>
            <person name="Submissions S."/>
        </authorList>
    </citation>
    <scope>NUCLEOTIDE SEQUENCE [LARGE SCALE GENOMIC DNA]</scope>
    <source>
        <strain evidence="3">JS21-1</strain>
    </source>
</reference>
<dbReference type="RefSeq" id="WP_093004230.1">
    <property type="nucleotide sequence ID" value="NZ_FNZZ01000002.1"/>
</dbReference>
<evidence type="ECO:0000313" key="2">
    <source>
        <dbReference type="EMBL" id="SEK93713.1"/>
    </source>
</evidence>
<accession>A0A1H7L3S5</accession>
<proteinExistence type="predicted"/>
<dbReference type="AlphaFoldDB" id="A0A1H7L3S5"/>